<proteinExistence type="predicted"/>
<protein>
    <submittedName>
        <fullName evidence="11">Response regulator</fullName>
    </submittedName>
</protein>
<dbReference type="Pfam" id="PF12833">
    <property type="entry name" value="HTH_18"/>
    <property type="match status" value="1"/>
</dbReference>
<keyword evidence="12" id="KW-1185">Reference proteome</keyword>
<dbReference type="SMART" id="SM00448">
    <property type="entry name" value="REC"/>
    <property type="match status" value="1"/>
</dbReference>
<comment type="caution">
    <text evidence="11">The sequence shown here is derived from an EMBL/GenBank/DDBJ whole genome shotgun (WGS) entry which is preliminary data.</text>
</comment>
<sequence>MFRILIVDDHEHQVESLAKSIPWDELEFDQVHQAYSGTEALDLLHACPIDIVITDIRMPGMSGLELLQRIRQKWKRIKCVLFSGYADFEYAQQAIQFHTDDYILKPADDAEIVACLRRLTESIRKEWEDVSSHQRTLYTLRENFPKLRDGLLNELLQGRSFAEQVLSQQLGAFEIPFAAGDEVTLMLVRMDDSFYAYNDRDVHLREYAIGNMAEEIFRDEYLLWTCKDPHDYLIFLMKRKRSPQEELTEEETGVADRPHRLEREASELQNSIQTYLHGKVSILLSAKGTFPGDVPQLYQSSLRIVRQRFGKQDEFLISADSFDDKPQVGSADSLHDSPTLVQLLEAGRWEAIEDKLRAVFEEMVKPDRQTHQEHLMEVCLTIGGALIYISHKNGKLLESVIGEDWVFLFQPNPFRSVDQLQQWVWRVLRKMHADMQSEQNETAAYLVRRAQQYVEDHLSGDTSLQTVADHVRVHPVYLSRVYKSETGEGLSGYILRLKMEKAEKMLLDGSQKIHEIAERLGYANPPYFIKVFKKHSGLTPKEFREHMAR</sequence>
<dbReference type="SMART" id="SM00342">
    <property type="entry name" value="HTH_ARAC"/>
    <property type="match status" value="1"/>
</dbReference>
<dbReference type="Gene3D" id="3.40.50.2300">
    <property type="match status" value="1"/>
</dbReference>
<dbReference type="CDD" id="cd17536">
    <property type="entry name" value="REC_YesN-like"/>
    <property type="match status" value="1"/>
</dbReference>
<dbReference type="InterPro" id="IPR018060">
    <property type="entry name" value="HTH_AraC"/>
</dbReference>
<keyword evidence="6" id="KW-0238">DNA-binding</keyword>
<dbReference type="InterPro" id="IPR020449">
    <property type="entry name" value="Tscrpt_reg_AraC-type_HTH"/>
</dbReference>
<reference evidence="11 12" key="1">
    <citation type="submission" date="2020-08" db="EMBL/GenBank/DDBJ databases">
        <title>Cohnella phylogeny.</title>
        <authorList>
            <person name="Dunlap C."/>
        </authorList>
    </citation>
    <scope>NUCLEOTIDE SEQUENCE [LARGE SCALE GENOMIC DNA]</scope>
    <source>
        <strain evidence="11 12">DSM 28246</strain>
    </source>
</reference>
<dbReference type="PRINTS" id="PR00032">
    <property type="entry name" value="HTHARAC"/>
</dbReference>
<evidence type="ECO:0000256" key="8">
    <source>
        <dbReference type="PROSITE-ProRule" id="PRU00169"/>
    </source>
</evidence>
<evidence type="ECO:0000256" key="7">
    <source>
        <dbReference type="ARBA" id="ARBA00023163"/>
    </source>
</evidence>
<dbReference type="Gene3D" id="1.10.10.60">
    <property type="entry name" value="Homeodomain-like"/>
    <property type="match status" value="2"/>
</dbReference>
<dbReference type="PANTHER" id="PTHR42713:SF3">
    <property type="entry name" value="TRANSCRIPTIONAL REGULATORY PROTEIN HPTR"/>
    <property type="match status" value="1"/>
</dbReference>
<evidence type="ECO:0000259" key="10">
    <source>
        <dbReference type="PROSITE" id="PS50110"/>
    </source>
</evidence>
<organism evidence="11 12">
    <name type="scientific">Cohnella nanjingensis</name>
    <dbReference type="NCBI Taxonomy" id="1387779"/>
    <lineage>
        <taxon>Bacteria</taxon>
        <taxon>Bacillati</taxon>
        <taxon>Bacillota</taxon>
        <taxon>Bacilli</taxon>
        <taxon>Bacillales</taxon>
        <taxon>Paenibacillaceae</taxon>
        <taxon>Cohnella</taxon>
    </lineage>
</organism>
<keyword evidence="2" id="KW-0963">Cytoplasm</keyword>
<dbReference type="SUPFAM" id="SSF52172">
    <property type="entry name" value="CheY-like"/>
    <property type="match status" value="1"/>
</dbReference>
<dbReference type="PROSITE" id="PS00041">
    <property type="entry name" value="HTH_ARAC_FAMILY_1"/>
    <property type="match status" value="1"/>
</dbReference>
<dbReference type="EMBL" id="JACJVP010000043">
    <property type="protein sequence ID" value="MBB6674034.1"/>
    <property type="molecule type" value="Genomic_DNA"/>
</dbReference>
<keyword evidence="4" id="KW-0902">Two-component regulatory system</keyword>
<evidence type="ECO:0000259" key="9">
    <source>
        <dbReference type="PROSITE" id="PS01124"/>
    </source>
</evidence>
<dbReference type="GO" id="GO:0043565">
    <property type="term" value="F:sequence-specific DNA binding"/>
    <property type="evidence" value="ECO:0007669"/>
    <property type="project" value="InterPro"/>
</dbReference>
<dbReference type="GO" id="GO:0005737">
    <property type="term" value="C:cytoplasm"/>
    <property type="evidence" value="ECO:0007669"/>
    <property type="project" value="UniProtKB-SubCell"/>
</dbReference>
<dbReference type="Proteomes" id="UP000547209">
    <property type="component" value="Unassembled WGS sequence"/>
</dbReference>
<accession>A0A7X0VIU5</accession>
<gene>
    <name evidence="11" type="ORF">H7C19_25470</name>
</gene>
<dbReference type="InterPro" id="IPR018062">
    <property type="entry name" value="HTH_AraC-typ_CS"/>
</dbReference>
<evidence type="ECO:0000256" key="5">
    <source>
        <dbReference type="ARBA" id="ARBA00023015"/>
    </source>
</evidence>
<dbReference type="RefSeq" id="WP_185671896.1">
    <property type="nucleotide sequence ID" value="NZ_JACJVP010000043.1"/>
</dbReference>
<evidence type="ECO:0000313" key="11">
    <source>
        <dbReference type="EMBL" id="MBB6674034.1"/>
    </source>
</evidence>
<dbReference type="PROSITE" id="PS01124">
    <property type="entry name" value="HTH_ARAC_FAMILY_2"/>
    <property type="match status" value="1"/>
</dbReference>
<keyword evidence="5" id="KW-0805">Transcription regulation</keyword>
<dbReference type="GO" id="GO:0003700">
    <property type="term" value="F:DNA-binding transcription factor activity"/>
    <property type="evidence" value="ECO:0007669"/>
    <property type="project" value="InterPro"/>
</dbReference>
<evidence type="ECO:0000256" key="1">
    <source>
        <dbReference type="ARBA" id="ARBA00004496"/>
    </source>
</evidence>
<keyword evidence="3 8" id="KW-0597">Phosphoprotein</keyword>
<evidence type="ECO:0000256" key="2">
    <source>
        <dbReference type="ARBA" id="ARBA00022490"/>
    </source>
</evidence>
<dbReference type="InterPro" id="IPR009057">
    <property type="entry name" value="Homeodomain-like_sf"/>
</dbReference>
<feature type="domain" description="HTH araC/xylS-type" evidence="9">
    <location>
        <begin position="448"/>
        <end position="546"/>
    </location>
</feature>
<dbReference type="SUPFAM" id="SSF46689">
    <property type="entry name" value="Homeodomain-like"/>
    <property type="match status" value="2"/>
</dbReference>
<dbReference type="InterPro" id="IPR011006">
    <property type="entry name" value="CheY-like_superfamily"/>
</dbReference>
<name>A0A7X0VIU5_9BACL</name>
<evidence type="ECO:0000256" key="3">
    <source>
        <dbReference type="ARBA" id="ARBA00022553"/>
    </source>
</evidence>
<dbReference type="PROSITE" id="PS50110">
    <property type="entry name" value="RESPONSE_REGULATORY"/>
    <property type="match status" value="1"/>
</dbReference>
<feature type="domain" description="Response regulatory" evidence="10">
    <location>
        <begin position="3"/>
        <end position="120"/>
    </location>
</feature>
<dbReference type="PANTHER" id="PTHR42713">
    <property type="entry name" value="HISTIDINE KINASE-RELATED"/>
    <property type="match status" value="1"/>
</dbReference>
<keyword evidence="7" id="KW-0804">Transcription</keyword>
<evidence type="ECO:0000313" key="12">
    <source>
        <dbReference type="Proteomes" id="UP000547209"/>
    </source>
</evidence>
<feature type="modified residue" description="4-aspartylphosphate" evidence="8">
    <location>
        <position position="55"/>
    </location>
</feature>
<dbReference type="AlphaFoldDB" id="A0A7X0VIU5"/>
<dbReference type="InterPro" id="IPR051552">
    <property type="entry name" value="HptR"/>
</dbReference>
<dbReference type="GO" id="GO:0000160">
    <property type="term" value="P:phosphorelay signal transduction system"/>
    <property type="evidence" value="ECO:0007669"/>
    <property type="project" value="UniProtKB-KW"/>
</dbReference>
<comment type="subcellular location">
    <subcellularLocation>
        <location evidence="1">Cytoplasm</location>
    </subcellularLocation>
</comment>
<dbReference type="Pfam" id="PF00072">
    <property type="entry name" value="Response_reg"/>
    <property type="match status" value="1"/>
</dbReference>
<dbReference type="InterPro" id="IPR001789">
    <property type="entry name" value="Sig_transdc_resp-reg_receiver"/>
</dbReference>
<evidence type="ECO:0000256" key="4">
    <source>
        <dbReference type="ARBA" id="ARBA00023012"/>
    </source>
</evidence>
<evidence type="ECO:0000256" key="6">
    <source>
        <dbReference type="ARBA" id="ARBA00023125"/>
    </source>
</evidence>